<protein>
    <submittedName>
        <fullName evidence="2">Uncharacterized protein</fullName>
    </submittedName>
</protein>
<comment type="caution">
    <text evidence="2">The sequence shown here is derived from an EMBL/GenBank/DDBJ whole genome shotgun (WGS) entry which is preliminary data.</text>
</comment>
<dbReference type="RefSeq" id="WP_359806515.1">
    <property type="nucleotide sequence ID" value="NZ_JBEXZQ010000028.1"/>
</dbReference>
<name>A0ABV2W4P8_9ACTN</name>
<gene>
    <name evidence="2" type="ORF">ABZ508_12305</name>
</gene>
<sequence length="268" mass="29452">MTSGRGRTRPHLPPAHARFAAALSEVVESAGLAQYRLADKSSVSPTTLSGYLCGHRLPQTGDAVDRLYTTAERHAQLARRSLPCSRDRLRELLRLAQLERWQAGAGAGTAPERPSPVAPEQPASRPVAARRRLQRRVRMYGMRQRTPRPTARATVPVPPEQGDRHRAPAQDTAPWAAEAEEVRRHFAEGREWDAYLMLRNAASTVPAHEFPGVVSSCRAAGLEQAVETLLKTAAEREIRAVLTITAALHEQRQYEDAGVMLTAARGSI</sequence>
<dbReference type="EMBL" id="JBEXZR010000008">
    <property type="protein sequence ID" value="MEU0708138.1"/>
    <property type="molecule type" value="Genomic_DNA"/>
</dbReference>
<feature type="region of interest" description="Disordered" evidence="1">
    <location>
        <begin position="143"/>
        <end position="174"/>
    </location>
</feature>
<keyword evidence="3" id="KW-1185">Reference proteome</keyword>
<dbReference type="Proteomes" id="UP001550378">
    <property type="component" value="Unassembled WGS sequence"/>
</dbReference>
<organism evidence="2 3">
    <name type="scientific">Streptomyces lavendulocolor</name>
    <dbReference type="NCBI Taxonomy" id="67316"/>
    <lineage>
        <taxon>Bacteria</taxon>
        <taxon>Bacillati</taxon>
        <taxon>Actinomycetota</taxon>
        <taxon>Actinomycetes</taxon>
        <taxon>Kitasatosporales</taxon>
        <taxon>Streptomycetaceae</taxon>
        <taxon>Streptomyces</taxon>
    </lineage>
</organism>
<proteinExistence type="predicted"/>
<feature type="region of interest" description="Disordered" evidence="1">
    <location>
        <begin position="104"/>
        <end position="129"/>
    </location>
</feature>
<accession>A0ABV2W4P8</accession>
<evidence type="ECO:0000313" key="3">
    <source>
        <dbReference type="Proteomes" id="UP001550378"/>
    </source>
</evidence>
<reference evidence="2 3" key="1">
    <citation type="submission" date="2024-06" db="EMBL/GenBank/DDBJ databases">
        <title>The Natural Products Discovery Center: Release of the First 8490 Sequenced Strains for Exploring Actinobacteria Biosynthetic Diversity.</title>
        <authorList>
            <person name="Kalkreuter E."/>
            <person name="Kautsar S.A."/>
            <person name="Yang D."/>
            <person name="Bader C.D."/>
            <person name="Teijaro C.N."/>
            <person name="Fluegel L."/>
            <person name="Davis C.M."/>
            <person name="Simpson J.R."/>
            <person name="Lauterbach L."/>
            <person name="Steele A.D."/>
            <person name="Gui C."/>
            <person name="Meng S."/>
            <person name="Li G."/>
            <person name="Viehrig K."/>
            <person name="Ye F."/>
            <person name="Su P."/>
            <person name="Kiefer A.F."/>
            <person name="Nichols A."/>
            <person name="Cepeda A.J."/>
            <person name="Yan W."/>
            <person name="Fan B."/>
            <person name="Jiang Y."/>
            <person name="Adhikari A."/>
            <person name="Zheng C.-J."/>
            <person name="Schuster L."/>
            <person name="Cowan T.M."/>
            <person name="Smanski M.J."/>
            <person name="Chevrette M.G."/>
            <person name="De Carvalho L.P.S."/>
            <person name="Shen B."/>
        </authorList>
    </citation>
    <scope>NUCLEOTIDE SEQUENCE [LARGE SCALE GENOMIC DNA]</scope>
    <source>
        <strain evidence="2 3">NPDC006337</strain>
    </source>
</reference>
<evidence type="ECO:0000313" key="2">
    <source>
        <dbReference type="EMBL" id="MEU0708138.1"/>
    </source>
</evidence>
<evidence type="ECO:0000256" key="1">
    <source>
        <dbReference type="SAM" id="MobiDB-lite"/>
    </source>
</evidence>
<feature type="compositionally biased region" description="Low complexity" evidence="1">
    <location>
        <begin position="143"/>
        <end position="155"/>
    </location>
</feature>